<evidence type="ECO:0000256" key="1">
    <source>
        <dbReference type="SAM" id="Phobius"/>
    </source>
</evidence>
<evidence type="ECO:0000313" key="2">
    <source>
        <dbReference type="EMBL" id="MBB4075743.1"/>
    </source>
</evidence>
<feature type="transmembrane region" description="Helical" evidence="1">
    <location>
        <begin position="76"/>
        <end position="93"/>
    </location>
</feature>
<feature type="transmembrane region" description="Helical" evidence="1">
    <location>
        <begin position="113"/>
        <end position="132"/>
    </location>
</feature>
<name>A0A840DVP0_9HYPH</name>
<keyword evidence="3" id="KW-1185">Reference proteome</keyword>
<comment type="caution">
    <text evidence="2">The sequence shown here is derived from an EMBL/GenBank/DDBJ whole genome shotgun (WGS) entry which is preliminary data.</text>
</comment>
<dbReference type="RefSeq" id="WP_183193391.1">
    <property type="nucleotide sequence ID" value="NZ_JACIFE010000001.1"/>
</dbReference>
<accession>A0A840DVP0</accession>
<reference evidence="2 3" key="1">
    <citation type="submission" date="2020-08" db="EMBL/GenBank/DDBJ databases">
        <title>Genomic Encyclopedia of Type Strains, Phase IV (KMG-IV): sequencing the most valuable type-strain genomes for metagenomic binning, comparative biology and taxonomic classification.</title>
        <authorList>
            <person name="Goeker M."/>
        </authorList>
    </citation>
    <scope>NUCLEOTIDE SEQUENCE [LARGE SCALE GENOMIC DNA]</scope>
    <source>
        <strain evidence="2 3">DSM 100694</strain>
    </source>
</reference>
<protein>
    <submittedName>
        <fullName evidence="2">Uncharacterized protein</fullName>
    </submittedName>
</protein>
<keyword evidence="1" id="KW-0812">Transmembrane</keyword>
<proteinExistence type="predicted"/>
<keyword evidence="1" id="KW-1133">Transmembrane helix</keyword>
<dbReference type="Proteomes" id="UP000585970">
    <property type="component" value="Unassembled WGS sequence"/>
</dbReference>
<sequence>MTTPFGWFFLDDLKGERKNQKANSLIYKADSLILHAQLLVSFLFIKLSEKVNFILWLFLSVLLIFAMVFFELKKELAVILVCMIFYLIKDKYLLVEVILHDGMNDYFKATYEFFLETVGGFSLLVFLHECIYG</sequence>
<dbReference type="AlphaFoldDB" id="A0A840DVP0"/>
<gene>
    <name evidence="2" type="ORF">GGR08_000024</name>
</gene>
<dbReference type="EMBL" id="JACIFE010000001">
    <property type="protein sequence ID" value="MBB4075743.1"/>
    <property type="molecule type" value="Genomic_DNA"/>
</dbReference>
<evidence type="ECO:0000313" key="3">
    <source>
        <dbReference type="Proteomes" id="UP000585970"/>
    </source>
</evidence>
<feature type="transmembrane region" description="Helical" evidence="1">
    <location>
        <begin position="51"/>
        <end position="69"/>
    </location>
</feature>
<organism evidence="2 3">
    <name type="scientific">Bartonella fuyuanensis</name>
    <dbReference type="NCBI Taxonomy" id="1460968"/>
    <lineage>
        <taxon>Bacteria</taxon>
        <taxon>Pseudomonadati</taxon>
        <taxon>Pseudomonadota</taxon>
        <taxon>Alphaproteobacteria</taxon>
        <taxon>Hyphomicrobiales</taxon>
        <taxon>Bartonellaceae</taxon>
        <taxon>Bartonella</taxon>
    </lineage>
</organism>
<keyword evidence="1" id="KW-0472">Membrane</keyword>